<protein>
    <submittedName>
        <fullName evidence="2">Uncharacterized protein</fullName>
    </submittedName>
</protein>
<feature type="region of interest" description="Disordered" evidence="1">
    <location>
        <begin position="46"/>
        <end position="139"/>
    </location>
</feature>
<feature type="compositionally biased region" description="Pro residues" evidence="1">
    <location>
        <begin position="103"/>
        <end position="114"/>
    </location>
</feature>
<gene>
    <name evidence="2" type="ORF">IM811_017168</name>
</gene>
<dbReference type="EMBL" id="JADCTT010000008">
    <property type="protein sequence ID" value="KAF9749373.1"/>
    <property type="molecule type" value="Genomic_DNA"/>
</dbReference>
<sequence>MLRSFLKRTTHREAWNGAPWLVRHEYAGCYQIDTRVPPHLRWDTVKEERRQLQAQKRAQSSHETNGVASEKSSPSRLPELKPAPKASKGKLSNRSTPNANKEPTPPPPPPPPKYPIDDLQLEPQGSVRPPLRFMCRDPQ</sequence>
<proteinExistence type="predicted"/>
<dbReference type="Proteomes" id="UP000616885">
    <property type="component" value="Unassembled WGS sequence"/>
</dbReference>
<evidence type="ECO:0000313" key="2">
    <source>
        <dbReference type="EMBL" id="KAF9749373.1"/>
    </source>
</evidence>
<dbReference type="GO" id="GO:0000781">
    <property type="term" value="C:chromosome, telomeric region"/>
    <property type="evidence" value="ECO:0007669"/>
    <property type="project" value="GOC"/>
</dbReference>
<dbReference type="PANTHER" id="PTHR32075">
    <property type="entry name" value="ISWI CHROMATIN-REMODELING COMPLEX SUBUNIT YPL216W-RELATED"/>
    <property type="match status" value="1"/>
</dbReference>
<dbReference type="PANTHER" id="PTHR32075:SF6">
    <property type="entry name" value="ISWI CHROMATIN-REMODELING COMPLEX SUBUNIT YPL216W-RELATED"/>
    <property type="match status" value="1"/>
</dbReference>
<dbReference type="GO" id="GO:0031509">
    <property type="term" value="P:subtelomeric heterochromatin formation"/>
    <property type="evidence" value="ECO:0007669"/>
    <property type="project" value="TreeGrafter"/>
</dbReference>
<evidence type="ECO:0000256" key="1">
    <source>
        <dbReference type="SAM" id="MobiDB-lite"/>
    </source>
</evidence>
<evidence type="ECO:0000313" key="3">
    <source>
        <dbReference type="Proteomes" id="UP000616885"/>
    </source>
</evidence>
<feature type="compositionally biased region" description="Polar residues" evidence="1">
    <location>
        <begin position="52"/>
        <end position="75"/>
    </location>
</feature>
<dbReference type="GO" id="GO:0005634">
    <property type="term" value="C:nucleus"/>
    <property type="evidence" value="ECO:0007669"/>
    <property type="project" value="TreeGrafter"/>
</dbReference>
<reference evidence="2" key="1">
    <citation type="submission" date="2020-10" db="EMBL/GenBank/DDBJ databases">
        <title>High-Quality Genome Resource of Clonostachys rosea strain S41 by Oxford Nanopore Long-Read Sequencing.</title>
        <authorList>
            <person name="Wang H."/>
        </authorList>
    </citation>
    <scope>NUCLEOTIDE SEQUENCE</scope>
    <source>
        <strain evidence="2">S41</strain>
    </source>
</reference>
<accession>A0A8H7N5V3</accession>
<dbReference type="AlphaFoldDB" id="A0A8H7N5V3"/>
<name>A0A8H7N5V3_BIOOC</name>
<comment type="caution">
    <text evidence="2">The sequence shown here is derived from an EMBL/GenBank/DDBJ whole genome shotgun (WGS) entry which is preliminary data.</text>
</comment>
<feature type="compositionally biased region" description="Polar residues" evidence="1">
    <location>
        <begin position="90"/>
        <end position="101"/>
    </location>
</feature>
<organism evidence="2 3">
    <name type="scientific">Bionectria ochroleuca</name>
    <name type="common">Gliocladium roseum</name>
    <dbReference type="NCBI Taxonomy" id="29856"/>
    <lineage>
        <taxon>Eukaryota</taxon>
        <taxon>Fungi</taxon>
        <taxon>Dikarya</taxon>
        <taxon>Ascomycota</taxon>
        <taxon>Pezizomycotina</taxon>
        <taxon>Sordariomycetes</taxon>
        <taxon>Hypocreomycetidae</taxon>
        <taxon>Hypocreales</taxon>
        <taxon>Bionectriaceae</taxon>
        <taxon>Clonostachys</taxon>
    </lineage>
</organism>